<feature type="domain" description="NADPH-dependent FMN reductase-like" evidence="2">
    <location>
        <begin position="1"/>
        <end position="135"/>
    </location>
</feature>
<keyword evidence="4" id="KW-1185">Reference proteome</keyword>
<dbReference type="InterPro" id="IPR050712">
    <property type="entry name" value="NAD(P)H-dep_reductase"/>
</dbReference>
<gene>
    <name evidence="3" type="ORF">AFL42_03485</name>
</gene>
<accession>A0ABR5MM13</accession>
<organism evidence="3 4">
    <name type="scientific">Oceanobacillus caeni</name>
    <dbReference type="NCBI Taxonomy" id="405946"/>
    <lineage>
        <taxon>Bacteria</taxon>
        <taxon>Bacillati</taxon>
        <taxon>Bacillota</taxon>
        <taxon>Bacilli</taxon>
        <taxon>Bacillales</taxon>
        <taxon>Bacillaceae</taxon>
        <taxon>Oceanobacillus</taxon>
    </lineage>
</organism>
<dbReference type="Gene3D" id="3.40.50.360">
    <property type="match status" value="1"/>
</dbReference>
<sequence length="180" mass="20128">MNIVALVGSIRKESYNMQIAKIMQERYKDKMNIKIADIRSLPHFDQDEELDPPSVVKDFKQEILSADGIIIVTPEYNWSISGVLKNALDWASRGKRVFMKKPVMPLGASSGMVGTLRAQTHLRQILSAPGIQANVLSPGGNEVLINFVQQKIEENGQLDEDTLTFLDSVIEKFVDLVKSN</sequence>
<dbReference type="RefSeq" id="WP_047183932.1">
    <property type="nucleotide sequence ID" value="NZ_JAHHXM010000010.1"/>
</dbReference>
<evidence type="ECO:0000313" key="3">
    <source>
        <dbReference type="EMBL" id="KPH77444.1"/>
    </source>
</evidence>
<dbReference type="SUPFAM" id="SSF52218">
    <property type="entry name" value="Flavoproteins"/>
    <property type="match status" value="1"/>
</dbReference>
<dbReference type="InterPro" id="IPR005025">
    <property type="entry name" value="FMN_Rdtase-like_dom"/>
</dbReference>
<evidence type="ECO:0000256" key="1">
    <source>
        <dbReference type="ARBA" id="ARBA00009428"/>
    </source>
</evidence>
<dbReference type="EMBL" id="LGTK01000007">
    <property type="protein sequence ID" value="KPH77444.1"/>
    <property type="molecule type" value="Genomic_DNA"/>
</dbReference>
<evidence type="ECO:0000313" key="4">
    <source>
        <dbReference type="Proteomes" id="UP000037854"/>
    </source>
</evidence>
<dbReference type="PANTHER" id="PTHR30543">
    <property type="entry name" value="CHROMATE REDUCTASE"/>
    <property type="match status" value="1"/>
</dbReference>
<dbReference type="InterPro" id="IPR029039">
    <property type="entry name" value="Flavoprotein-like_sf"/>
</dbReference>
<reference evidence="3 4" key="1">
    <citation type="submission" date="2015-07" db="EMBL/GenBank/DDBJ databases">
        <title>High-quality draft genome sequence of Oceanobacillus caeni HM6, a bacillus isolated from a human feces.</title>
        <authorList>
            <person name="Kumar J."/>
            <person name="Verma M.K."/>
            <person name="Pandey R."/>
            <person name="Bhambi M."/>
            <person name="Chauhan N."/>
        </authorList>
    </citation>
    <scope>NUCLEOTIDE SEQUENCE [LARGE SCALE GENOMIC DNA]</scope>
    <source>
        <strain evidence="3 4">HM6</strain>
    </source>
</reference>
<comment type="similarity">
    <text evidence="1">Belongs to the azoreductase type 2 family.</text>
</comment>
<proteinExistence type="inferred from homology"/>
<evidence type="ECO:0000259" key="2">
    <source>
        <dbReference type="Pfam" id="PF03358"/>
    </source>
</evidence>
<comment type="caution">
    <text evidence="3">The sequence shown here is derived from an EMBL/GenBank/DDBJ whole genome shotgun (WGS) entry which is preliminary data.</text>
</comment>
<dbReference type="Proteomes" id="UP000037854">
    <property type="component" value="Unassembled WGS sequence"/>
</dbReference>
<name>A0ABR5MM13_9BACI</name>
<dbReference type="PANTHER" id="PTHR30543:SF21">
    <property type="entry name" value="NAD(P)H-DEPENDENT FMN REDUCTASE LOT6"/>
    <property type="match status" value="1"/>
</dbReference>
<protein>
    <submittedName>
        <fullName evidence="3">NADPH-dependent FMN reductase</fullName>
    </submittedName>
</protein>
<dbReference type="Pfam" id="PF03358">
    <property type="entry name" value="FMN_red"/>
    <property type="match status" value="1"/>
</dbReference>